<feature type="domain" description="Signal transduction histidine kinase internal region" evidence="4">
    <location>
        <begin position="444"/>
        <end position="523"/>
    </location>
</feature>
<dbReference type="PANTHER" id="PTHR34220">
    <property type="entry name" value="SENSOR HISTIDINE KINASE YPDA"/>
    <property type="match status" value="1"/>
</dbReference>
<evidence type="ECO:0000256" key="2">
    <source>
        <dbReference type="SAM" id="Coils"/>
    </source>
</evidence>
<dbReference type="InterPro" id="IPR019734">
    <property type="entry name" value="TPR_rpt"/>
</dbReference>
<evidence type="ECO:0000313" key="6">
    <source>
        <dbReference type="Proteomes" id="UP001460072"/>
    </source>
</evidence>
<name>A0ABU9N036_9FLAO</name>
<feature type="repeat" description="TPR" evidence="1">
    <location>
        <begin position="82"/>
        <end position="115"/>
    </location>
</feature>
<reference evidence="5 6" key="1">
    <citation type="submission" date="2024-03" db="EMBL/GenBank/DDBJ databases">
        <title>Two novel species of the genus Flavobacterium exhibiting potentially degradation of complex polysaccharides.</title>
        <authorList>
            <person name="Lian X."/>
        </authorList>
    </citation>
    <scope>NUCLEOTIDE SEQUENCE [LARGE SCALE GENOMIC DNA]</scope>
    <source>
        <strain evidence="6">j3</strain>
    </source>
</reference>
<dbReference type="InterPro" id="IPR036890">
    <property type="entry name" value="HATPase_C_sf"/>
</dbReference>
<dbReference type="PROSITE" id="PS50005">
    <property type="entry name" value="TPR"/>
    <property type="match status" value="3"/>
</dbReference>
<keyword evidence="3" id="KW-0472">Membrane</keyword>
<dbReference type="SMART" id="SM00028">
    <property type="entry name" value="TPR"/>
    <property type="match status" value="6"/>
</dbReference>
<keyword evidence="6" id="KW-1185">Reference proteome</keyword>
<dbReference type="SUPFAM" id="SSF48452">
    <property type="entry name" value="TPR-like"/>
    <property type="match status" value="3"/>
</dbReference>
<dbReference type="SUPFAM" id="SSF55874">
    <property type="entry name" value="ATPase domain of HSP90 chaperone/DNA topoisomerase II/histidine kinase"/>
    <property type="match status" value="1"/>
</dbReference>
<evidence type="ECO:0000259" key="4">
    <source>
        <dbReference type="Pfam" id="PF06580"/>
    </source>
</evidence>
<dbReference type="InterPro" id="IPR010559">
    <property type="entry name" value="Sig_transdc_His_kin_internal"/>
</dbReference>
<dbReference type="InterPro" id="IPR050640">
    <property type="entry name" value="Bact_2-comp_sensor_kinase"/>
</dbReference>
<gene>
    <name evidence="5" type="ORF">WFZ85_00610</name>
</gene>
<keyword evidence="3" id="KW-1133">Transmembrane helix</keyword>
<dbReference type="Gene3D" id="3.30.565.10">
    <property type="entry name" value="Histidine kinase-like ATPase, C-terminal domain"/>
    <property type="match status" value="1"/>
</dbReference>
<evidence type="ECO:0000256" key="3">
    <source>
        <dbReference type="SAM" id="Phobius"/>
    </source>
</evidence>
<feature type="repeat" description="TPR" evidence="1">
    <location>
        <begin position="128"/>
        <end position="161"/>
    </location>
</feature>
<sequence>MKKKYIFLICFFWFSAVIIGAQNQKIDSLLLVLSKTRNDIGKVKLLNAVADTYKSSNPKLMLHYATDALNLSKKINFTTAEGNALLNLGNANIILGEYAKALRYFSDAQYLFETRTEKDKLENKQGHAKALGSIGVVFSEQSNYGKALQYYLKSIKIYEQIKDDEKCAKLYNNIGVVYQSQSSYFKALEYFIKAQKIQEKRKDTNLGITYTNIGNSYLYLNDLAKANQYYTKAKKELDVHPNPRSLGEWYNNVGLYHKANGEIEKARNSWKSAINSFSTINDKFGSTDSYTYLSQLNLEQNQLKEAKHDAETALEFARELKVWEQIVISEKLLSDIYYKQNNLSLALQHHKSYSVAKDSLTSEKSIRKSVEEELTFDFEKREAIQQKEIEKKEVLLQEQSKQSKMELFFAAIFGLLLFGIGFLIYSRIQLKKNLTLQKELAEYEQKALHLQMNPHFVFNCLGSISSFIIQNGTDSAIKYLSKFSKLMRLTLEYSKESLIPIDKEIESLQNYLELEQLRFNNKFSFSIYKSDAIEDDMALPPLLLQPFVENAIIHGVIPKKEIGNIMVSFTIKNQNLLCIVEDNGIGFEQSKATKQNSVVAHKSMALDITKKRLEMIESTTKQKTNFTIEEVKSGNEIKGTKVVLNLPILYIK</sequence>
<dbReference type="Pfam" id="PF06580">
    <property type="entry name" value="His_kinase"/>
    <property type="match status" value="1"/>
</dbReference>
<accession>A0ABU9N036</accession>
<evidence type="ECO:0000256" key="1">
    <source>
        <dbReference type="PROSITE-ProRule" id="PRU00339"/>
    </source>
</evidence>
<dbReference type="EMBL" id="JBCGDO010000001">
    <property type="protein sequence ID" value="MEM0541107.1"/>
    <property type="molecule type" value="Genomic_DNA"/>
</dbReference>
<proteinExistence type="predicted"/>
<dbReference type="Pfam" id="PF13424">
    <property type="entry name" value="TPR_12"/>
    <property type="match status" value="2"/>
</dbReference>
<protein>
    <submittedName>
        <fullName evidence="5">Tetratricopeptide repeat protein</fullName>
    </submittedName>
</protein>
<dbReference type="RefSeq" id="WP_342694348.1">
    <property type="nucleotide sequence ID" value="NZ_JBCGDO010000001.1"/>
</dbReference>
<feature type="coiled-coil region" evidence="2">
    <location>
        <begin position="293"/>
        <end position="320"/>
    </location>
</feature>
<feature type="repeat" description="TPR" evidence="1">
    <location>
        <begin position="168"/>
        <end position="201"/>
    </location>
</feature>
<comment type="caution">
    <text evidence="5">The sequence shown here is derived from an EMBL/GenBank/DDBJ whole genome shotgun (WGS) entry which is preliminary data.</text>
</comment>
<keyword evidence="1" id="KW-0802">TPR repeat</keyword>
<keyword evidence="2" id="KW-0175">Coiled coil</keyword>
<organism evidence="5 6">
    <name type="scientific">Flavobacterium aureirubrum</name>
    <dbReference type="NCBI Taxonomy" id="3133147"/>
    <lineage>
        <taxon>Bacteria</taxon>
        <taxon>Pseudomonadati</taxon>
        <taxon>Bacteroidota</taxon>
        <taxon>Flavobacteriia</taxon>
        <taxon>Flavobacteriales</taxon>
        <taxon>Flavobacteriaceae</taxon>
        <taxon>Flavobacterium</taxon>
    </lineage>
</organism>
<dbReference type="Gene3D" id="1.25.40.10">
    <property type="entry name" value="Tetratricopeptide repeat domain"/>
    <property type="match status" value="3"/>
</dbReference>
<dbReference type="Proteomes" id="UP001460072">
    <property type="component" value="Unassembled WGS sequence"/>
</dbReference>
<dbReference type="PANTHER" id="PTHR34220:SF7">
    <property type="entry name" value="SENSOR HISTIDINE KINASE YPDA"/>
    <property type="match status" value="1"/>
</dbReference>
<feature type="transmembrane region" description="Helical" evidence="3">
    <location>
        <begin position="407"/>
        <end position="425"/>
    </location>
</feature>
<evidence type="ECO:0000313" key="5">
    <source>
        <dbReference type="EMBL" id="MEM0541107.1"/>
    </source>
</evidence>
<dbReference type="InterPro" id="IPR011990">
    <property type="entry name" value="TPR-like_helical_dom_sf"/>
</dbReference>
<keyword evidence="3" id="KW-0812">Transmembrane</keyword>